<dbReference type="AlphaFoldDB" id="A0ABD1CZL2"/>
<feature type="region of interest" description="Disordered" evidence="1">
    <location>
        <begin position="13"/>
        <end position="53"/>
    </location>
</feature>
<evidence type="ECO:0000313" key="3">
    <source>
        <dbReference type="EMBL" id="KAL1381467.1"/>
    </source>
</evidence>
<evidence type="ECO:0000256" key="1">
    <source>
        <dbReference type="SAM" id="MobiDB-lite"/>
    </source>
</evidence>
<dbReference type="InterPro" id="IPR032071">
    <property type="entry name" value="DUF4806"/>
</dbReference>
<name>A0ABD1CZL2_CULPP</name>
<dbReference type="EMBL" id="JBEHCU010008606">
    <property type="protein sequence ID" value="KAL1381467.1"/>
    <property type="molecule type" value="Genomic_DNA"/>
</dbReference>
<evidence type="ECO:0000259" key="2">
    <source>
        <dbReference type="Pfam" id="PF16064"/>
    </source>
</evidence>
<feature type="region of interest" description="Disordered" evidence="1">
    <location>
        <begin position="330"/>
        <end position="357"/>
    </location>
</feature>
<keyword evidence="4" id="KW-1185">Reference proteome</keyword>
<evidence type="ECO:0000313" key="4">
    <source>
        <dbReference type="Proteomes" id="UP001562425"/>
    </source>
</evidence>
<feature type="compositionally biased region" description="Basic residues" evidence="1">
    <location>
        <begin position="13"/>
        <end position="27"/>
    </location>
</feature>
<sequence length="558" mass="63921">MCQWSVRSFPKCRPRYRPQSTRRHAAKRPWIDPGHHQPRPGIATPDEPRTSPHVVPELTGFRRRRTAATVNHLRSPRWPRATAHVLQYPRDLAKIRAAARLRVAATIGFGLYRFRKRKMSKKVKAEPSPEELFESIMDQQRDQSFREECTDQNTVLKNMLDTLSVLSIRIENGIRMISELHVKVDTIGQKVNQIESYLSSRESGSSRGPSTTPSLKRTFKKVKSLKELETLEQKCHDPEFLQESIDYLGSIHGKSRYMGEGATVCLQLYDTFFDRRFMLSCSWTGSGKKQKKIPFLRFEKVIELYFLAVSYERFLHRCLRNATQRVKEVSGKKPVSRKRKLRAVKENGDGDSEENKLETFMMTTRRKAMTNWMIVKNNRRNQGHGKRIPHRRTSLTNLATDGTKTGGKERRSTERNTSSTTSTRAGRPESQRRTTDQLDSGSRHGTQRSPEIYRHRQLTTPTSSGSARTESARKKTQKRPQKGAFCVEFSLDEGSIARSKWQSASIAVGHCDQRRIGGASGHRPKSLSNVVPTAFRRSGEWKTSITSARRSRVPASRI</sequence>
<dbReference type="Pfam" id="PF16064">
    <property type="entry name" value="DUF4806"/>
    <property type="match status" value="1"/>
</dbReference>
<feature type="compositionally biased region" description="Low complexity" evidence="1">
    <location>
        <begin position="415"/>
        <end position="424"/>
    </location>
</feature>
<feature type="compositionally biased region" description="Basic and acidic residues" evidence="1">
    <location>
        <begin position="343"/>
        <end position="357"/>
    </location>
</feature>
<accession>A0ABD1CZL2</accession>
<feature type="domain" description="DUF4806" evidence="2">
    <location>
        <begin position="222"/>
        <end position="303"/>
    </location>
</feature>
<feature type="compositionally biased region" description="Polar residues" evidence="1">
    <location>
        <begin position="437"/>
        <end position="449"/>
    </location>
</feature>
<organism evidence="3 4">
    <name type="scientific">Culex pipiens pipiens</name>
    <name type="common">Northern house mosquito</name>
    <dbReference type="NCBI Taxonomy" id="38569"/>
    <lineage>
        <taxon>Eukaryota</taxon>
        <taxon>Metazoa</taxon>
        <taxon>Ecdysozoa</taxon>
        <taxon>Arthropoda</taxon>
        <taxon>Hexapoda</taxon>
        <taxon>Insecta</taxon>
        <taxon>Pterygota</taxon>
        <taxon>Neoptera</taxon>
        <taxon>Endopterygota</taxon>
        <taxon>Diptera</taxon>
        <taxon>Nematocera</taxon>
        <taxon>Culicoidea</taxon>
        <taxon>Culicidae</taxon>
        <taxon>Culicinae</taxon>
        <taxon>Culicini</taxon>
        <taxon>Culex</taxon>
        <taxon>Culex</taxon>
    </lineage>
</organism>
<dbReference type="Proteomes" id="UP001562425">
    <property type="component" value="Unassembled WGS sequence"/>
</dbReference>
<feature type="compositionally biased region" description="Polar residues" evidence="1">
    <location>
        <begin position="458"/>
        <end position="469"/>
    </location>
</feature>
<proteinExistence type="predicted"/>
<feature type="compositionally biased region" description="Basic residues" evidence="1">
    <location>
        <begin position="377"/>
        <end position="393"/>
    </location>
</feature>
<comment type="caution">
    <text evidence="3">The sequence shown here is derived from an EMBL/GenBank/DDBJ whole genome shotgun (WGS) entry which is preliminary data.</text>
</comment>
<reference evidence="3 4" key="1">
    <citation type="submission" date="2024-05" db="EMBL/GenBank/DDBJ databases">
        <title>Culex pipiens pipiens assembly and annotation.</title>
        <authorList>
            <person name="Alout H."/>
            <person name="Durand T."/>
        </authorList>
    </citation>
    <scope>NUCLEOTIDE SEQUENCE [LARGE SCALE GENOMIC DNA]</scope>
    <source>
        <strain evidence="3">HA-2024</strain>
        <tissue evidence="3">Whole body</tissue>
    </source>
</reference>
<protein>
    <recommendedName>
        <fullName evidence="2">DUF4806 domain-containing protein</fullName>
    </recommendedName>
</protein>
<feature type="compositionally biased region" description="Basic and acidic residues" evidence="1">
    <location>
        <begin position="426"/>
        <end position="436"/>
    </location>
</feature>
<gene>
    <name evidence="3" type="ORF">pipiens_013432</name>
</gene>
<feature type="compositionally biased region" description="Polar residues" evidence="1">
    <location>
        <begin position="394"/>
        <end position="403"/>
    </location>
</feature>
<feature type="region of interest" description="Disordered" evidence="1">
    <location>
        <begin position="376"/>
        <end position="481"/>
    </location>
</feature>